<comment type="caution">
    <text evidence="1">The sequence shown here is derived from an EMBL/GenBank/DDBJ whole genome shotgun (WGS) entry which is preliminary data.</text>
</comment>
<protein>
    <submittedName>
        <fullName evidence="1">Uncharacterized protein</fullName>
    </submittedName>
</protein>
<name>A0ACC3C8W7_PYRYE</name>
<organism evidence="1 2">
    <name type="scientific">Pyropia yezoensis</name>
    <name type="common">Susabi-nori</name>
    <name type="synonym">Porphyra yezoensis</name>
    <dbReference type="NCBI Taxonomy" id="2788"/>
    <lineage>
        <taxon>Eukaryota</taxon>
        <taxon>Rhodophyta</taxon>
        <taxon>Bangiophyceae</taxon>
        <taxon>Bangiales</taxon>
        <taxon>Bangiaceae</taxon>
        <taxon>Pyropia</taxon>
    </lineage>
</organism>
<evidence type="ECO:0000313" key="1">
    <source>
        <dbReference type="EMBL" id="KAK1866426.1"/>
    </source>
</evidence>
<dbReference type="EMBL" id="CM020619">
    <property type="protein sequence ID" value="KAK1866426.1"/>
    <property type="molecule type" value="Genomic_DNA"/>
</dbReference>
<accession>A0ACC3C8W7</accession>
<gene>
    <name evidence="1" type="ORF">I4F81_008947</name>
</gene>
<dbReference type="Proteomes" id="UP000798662">
    <property type="component" value="Chromosome 2"/>
</dbReference>
<proteinExistence type="predicted"/>
<keyword evidence="2" id="KW-1185">Reference proteome</keyword>
<evidence type="ECO:0000313" key="2">
    <source>
        <dbReference type="Proteomes" id="UP000798662"/>
    </source>
</evidence>
<reference evidence="1" key="1">
    <citation type="submission" date="2019-11" db="EMBL/GenBank/DDBJ databases">
        <title>Nori genome reveals adaptations in red seaweeds to the harsh intertidal environment.</title>
        <authorList>
            <person name="Wang D."/>
            <person name="Mao Y."/>
        </authorList>
    </citation>
    <scope>NUCLEOTIDE SEQUENCE</scope>
    <source>
        <tissue evidence="1">Gametophyte</tissue>
    </source>
</reference>
<sequence length="650" mass="64431">MSSRGTAPTSSGSVGRPPPRGDASDFSDVLLHPSRLSLSMTDANLLGAGAFGAVYAATMDGSAVAVKVTRLRSRGGGAALGGAPPTGTSVAGAAAKAARRAARSAAAQFHREVRRYARLRHPGIVQFLGVVDGHPAAPGELLLVTELMDGGNLLENLRGVRRTGARLDDRSLLHLAGEVAWAVVYLHREGFSNGDLKSLNVALTEEIHASTGGFDRSAHAKLIDFGLSRALAPDTLAETVADSVGDLSTSTPSSAAGTLHYLAPEALRSPILQCDPALARKGDVYALGVVLYELLTTLPPWAGVNPATIPSAVFRAERPAWPPALATDTAAVAVSPAVGLVRELAEACWAQDPDARPDADEVAARLDAAARALGPDTRPRRAAKRKSEARAAAVAAEAAAAAAAAARAAAMAGGAAGGHGDDGGGLAGLVGIIEDLEVTEVDDELPTGMQTAGRPSLYVGGRGAPPAAPAYGSGGGGGGRGGGGGGGGGGVGNGHHVRSPSAPETSLPPLAPGGGGPFLRGTSARTSDGDRGAPRPGCGPASGAGAAATPPALPVANGRGFGGGSSSSSHARSAGWPPPPLPPLPSPAAAAAGSAPPPAPRRGWGGRLVPELLDAPDLEAELASEVGMGSAPSYLSLLSSHASARAGRRG</sequence>